<organism evidence="1 2">
    <name type="scientific">Funneliformis geosporum</name>
    <dbReference type="NCBI Taxonomy" id="1117311"/>
    <lineage>
        <taxon>Eukaryota</taxon>
        <taxon>Fungi</taxon>
        <taxon>Fungi incertae sedis</taxon>
        <taxon>Mucoromycota</taxon>
        <taxon>Glomeromycotina</taxon>
        <taxon>Glomeromycetes</taxon>
        <taxon>Glomerales</taxon>
        <taxon>Glomeraceae</taxon>
        <taxon>Funneliformis</taxon>
    </lineage>
</organism>
<dbReference type="EMBL" id="CAMKVN010003800">
    <property type="protein sequence ID" value="CAI2185636.1"/>
    <property type="molecule type" value="Genomic_DNA"/>
</dbReference>
<keyword evidence="2" id="KW-1185">Reference proteome</keyword>
<reference evidence="1" key="1">
    <citation type="submission" date="2022-08" db="EMBL/GenBank/DDBJ databases">
        <authorList>
            <person name="Kallberg Y."/>
            <person name="Tangrot J."/>
            <person name="Rosling A."/>
        </authorList>
    </citation>
    <scope>NUCLEOTIDE SEQUENCE</scope>
    <source>
        <strain evidence="1">Wild A</strain>
    </source>
</reference>
<feature type="non-terminal residue" evidence="1">
    <location>
        <position position="1"/>
    </location>
</feature>
<evidence type="ECO:0000313" key="1">
    <source>
        <dbReference type="EMBL" id="CAI2185636.1"/>
    </source>
</evidence>
<dbReference type="OrthoDB" id="10441442at2759"/>
<dbReference type="AlphaFoldDB" id="A0A9W4T094"/>
<name>A0A9W4T094_9GLOM</name>
<gene>
    <name evidence="1" type="ORF">FWILDA_LOCUS12178</name>
</gene>
<sequence>LYLQNQGVNLADNAGGPLTGKEFNEEITTKINWELTNLTDSTGQVNLVAINRYTALQIGANGLNKAAEQSENAIVKLRVVEDP</sequence>
<comment type="caution">
    <text evidence="1">The sequence shown here is derived from an EMBL/GenBank/DDBJ whole genome shotgun (WGS) entry which is preliminary data.</text>
</comment>
<proteinExistence type="predicted"/>
<dbReference type="Proteomes" id="UP001153678">
    <property type="component" value="Unassembled WGS sequence"/>
</dbReference>
<accession>A0A9W4T094</accession>
<evidence type="ECO:0000313" key="2">
    <source>
        <dbReference type="Proteomes" id="UP001153678"/>
    </source>
</evidence>
<protein>
    <submittedName>
        <fullName evidence="1">5930_t:CDS:1</fullName>
    </submittedName>
</protein>